<feature type="transmembrane region" description="Helical" evidence="6">
    <location>
        <begin position="159"/>
        <end position="178"/>
    </location>
</feature>
<dbReference type="Gene3D" id="2.20.28.10">
    <property type="match status" value="1"/>
</dbReference>
<keyword evidence="4" id="KW-0408">Iron</keyword>
<name>A0A250WSW1_9CHLO</name>
<keyword evidence="9" id="KW-1185">Reference proteome</keyword>
<evidence type="ECO:0000259" key="7">
    <source>
        <dbReference type="PROSITE" id="PS50903"/>
    </source>
</evidence>
<dbReference type="PANTHER" id="PTHR47627">
    <property type="entry name" value="RUBREDOXIN"/>
    <property type="match status" value="1"/>
</dbReference>
<keyword evidence="3" id="KW-0249">Electron transport</keyword>
<evidence type="ECO:0000256" key="2">
    <source>
        <dbReference type="ARBA" id="ARBA00022723"/>
    </source>
</evidence>
<proteinExistence type="predicted"/>
<reference evidence="8 9" key="1">
    <citation type="submission" date="2017-08" db="EMBL/GenBank/DDBJ databases">
        <title>Acidophilic green algal genome provides insights into adaptation to an acidic environment.</title>
        <authorList>
            <person name="Hirooka S."/>
            <person name="Hirose Y."/>
            <person name="Kanesaki Y."/>
            <person name="Higuchi S."/>
            <person name="Fujiwara T."/>
            <person name="Onuma R."/>
            <person name="Era A."/>
            <person name="Ohbayashi R."/>
            <person name="Uzuka A."/>
            <person name="Nozaki H."/>
            <person name="Yoshikawa H."/>
            <person name="Miyagishima S.Y."/>
        </authorList>
    </citation>
    <scope>NUCLEOTIDE SEQUENCE [LARGE SCALE GENOMIC DNA]</scope>
    <source>
        <strain evidence="8 9">NIES-2499</strain>
    </source>
</reference>
<keyword evidence="1" id="KW-0813">Transport</keyword>
<dbReference type="InterPro" id="IPR050526">
    <property type="entry name" value="Rubredoxin_ET"/>
</dbReference>
<keyword evidence="6" id="KW-0812">Transmembrane</keyword>
<dbReference type="Proteomes" id="UP000232323">
    <property type="component" value="Unassembled WGS sequence"/>
</dbReference>
<dbReference type="PANTHER" id="PTHR47627:SF1">
    <property type="entry name" value="RUBREDOXIN-1-RELATED"/>
    <property type="match status" value="1"/>
</dbReference>
<evidence type="ECO:0000313" key="8">
    <source>
        <dbReference type="EMBL" id="GAX73789.1"/>
    </source>
</evidence>
<evidence type="ECO:0000256" key="1">
    <source>
        <dbReference type="ARBA" id="ARBA00022448"/>
    </source>
</evidence>
<evidence type="ECO:0000313" key="9">
    <source>
        <dbReference type="Proteomes" id="UP000232323"/>
    </source>
</evidence>
<protein>
    <recommendedName>
        <fullName evidence="7">Rubredoxin-like domain-containing protein</fullName>
    </recommendedName>
</protein>
<dbReference type="GO" id="GO:0005506">
    <property type="term" value="F:iron ion binding"/>
    <property type="evidence" value="ECO:0007669"/>
    <property type="project" value="InterPro"/>
</dbReference>
<dbReference type="PROSITE" id="PS50903">
    <property type="entry name" value="RUBREDOXIN_LIKE"/>
    <property type="match status" value="1"/>
</dbReference>
<keyword evidence="2" id="KW-0479">Metal-binding</keyword>
<dbReference type="CDD" id="cd00730">
    <property type="entry name" value="rubredoxin"/>
    <property type="match status" value="1"/>
</dbReference>
<organism evidence="8 9">
    <name type="scientific">Chlamydomonas eustigma</name>
    <dbReference type="NCBI Taxonomy" id="1157962"/>
    <lineage>
        <taxon>Eukaryota</taxon>
        <taxon>Viridiplantae</taxon>
        <taxon>Chlorophyta</taxon>
        <taxon>core chlorophytes</taxon>
        <taxon>Chlorophyceae</taxon>
        <taxon>CS clade</taxon>
        <taxon>Chlamydomonadales</taxon>
        <taxon>Chlamydomonadaceae</taxon>
        <taxon>Chlamydomonas</taxon>
    </lineage>
</organism>
<comment type="caution">
    <text evidence="8">The sequence shown here is derived from an EMBL/GenBank/DDBJ whole genome shotgun (WGS) entry which is preliminary data.</text>
</comment>
<accession>A0A250WSW1</accession>
<dbReference type="Pfam" id="PF00301">
    <property type="entry name" value="Rubredoxin"/>
    <property type="match status" value="1"/>
</dbReference>
<gene>
    <name evidence="8" type="ORF">CEUSTIGMA_g1240.t1</name>
</gene>
<dbReference type="EMBL" id="BEGY01000005">
    <property type="protein sequence ID" value="GAX73789.1"/>
    <property type="molecule type" value="Genomic_DNA"/>
</dbReference>
<dbReference type="GO" id="GO:0009507">
    <property type="term" value="C:chloroplast"/>
    <property type="evidence" value="ECO:0007669"/>
    <property type="project" value="TreeGrafter"/>
</dbReference>
<dbReference type="AlphaFoldDB" id="A0A250WSW1"/>
<evidence type="ECO:0000256" key="6">
    <source>
        <dbReference type="SAM" id="Phobius"/>
    </source>
</evidence>
<keyword evidence="6" id="KW-0472">Membrane</keyword>
<dbReference type="InterPro" id="IPR024935">
    <property type="entry name" value="Rubredoxin_dom"/>
</dbReference>
<sequence length="179" mass="19545">MSSLGLRAQSSNRLCQVTRITVPNVPCLHQWKESQRRLMSRPKAEPETTAGIIENPDSEAAKKKAQADKLRAAEKFMVIGQGSATCKSCGYEYKPENGDPDFPIPKGMNFEVTPEDYVCPVCGSPKKQFVASVKVVAGFAENQKYGLGTNGMTGDQKLLLIYGSLLTFFALFIAGYGLQ</sequence>
<evidence type="ECO:0000256" key="5">
    <source>
        <dbReference type="SAM" id="MobiDB-lite"/>
    </source>
</evidence>
<dbReference type="GO" id="GO:0009055">
    <property type="term" value="F:electron transfer activity"/>
    <property type="evidence" value="ECO:0007669"/>
    <property type="project" value="TreeGrafter"/>
</dbReference>
<evidence type="ECO:0000256" key="3">
    <source>
        <dbReference type="ARBA" id="ARBA00022982"/>
    </source>
</evidence>
<keyword evidence="6" id="KW-1133">Transmembrane helix</keyword>
<dbReference type="InterPro" id="IPR024934">
    <property type="entry name" value="Rubredoxin-like_dom"/>
</dbReference>
<dbReference type="GO" id="GO:0043448">
    <property type="term" value="P:alkane catabolic process"/>
    <property type="evidence" value="ECO:0007669"/>
    <property type="project" value="TreeGrafter"/>
</dbReference>
<dbReference type="SUPFAM" id="SSF57802">
    <property type="entry name" value="Rubredoxin-like"/>
    <property type="match status" value="1"/>
</dbReference>
<evidence type="ECO:0000256" key="4">
    <source>
        <dbReference type="ARBA" id="ARBA00023004"/>
    </source>
</evidence>
<feature type="domain" description="Rubredoxin-like" evidence="7">
    <location>
        <begin position="81"/>
        <end position="132"/>
    </location>
</feature>
<dbReference type="PRINTS" id="PR00163">
    <property type="entry name" value="RUBREDOXIN"/>
</dbReference>
<dbReference type="STRING" id="1157962.A0A250WSW1"/>
<dbReference type="OrthoDB" id="6379857at2759"/>
<feature type="region of interest" description="Disordered" evidence="5">
    <location>
        <begin position="38"/>
        <end position="64"/>
    </location>
</feature>